<feature type="domain" description="Response regulatory" evidence="3">
    <location>
        <begin position="26"/>
        <end position="141"/>
    </location>
</feature>
<reference evidence="5" key="1">
    <citation type="submission" date="2015-06" db="EMBL/GenBank/DDBJ databases">
        <title>Comparative genomics of Burkholderia leaf nodule symbionts.</title>
        <authorList>
            <person name="Carlier A."/>
            <person name="Eberl L."/>
            <person name="Pinto-Carbo M."/>
        </authorList>
    </citation>
    <scope>NUCLEOTIDE SEQUENCE [LARGE SCALE GENOMIC DNA]</scope>
    <source>
        <strain evidence="5">UZHbot4</strain>
    </source>
</reference>
<dbReference type="PANTHER" id="PTHR44591:SF3">
    <property type="entry name" value="RESPONSE REGULATORY DOMAIN-CONTAINING PROTEIN"/>
    <property type="match status" value="1"/>
</dbReference>
<dbReference type="OrthoDB" id="9131147at2"/>
<dbReference type="InterPro" id="IPR011006">
    <property type="entry name" value="CheY-like_superfamily"/>
</dbReference>
<dbReference type="Gene3D" id="3.40.50.2300">
    <property type="match status" value="1"/>
</dbReference>
<dbReference type="PROSITE" id="PS50110">
    <property type="entry name" value="RESPONSE_REGULATORY"/>
    <property type="match status" value="1"/>
</dbReference>
<evidence type="ECO:0000256" key="1">
    <source>
        <dbReference type="ARBA" id="ARBA00022553"/>
    </source>
</evidence>
<dbReference type="SUPFAM" id="SSF52172">
    <property type="entry name" value="CheY-like"/>
    <property type="match status" value="1"/>
</dbReference>
<dbReference type="SMART" id="SM00448">
    <property type="entry name" value="REC"/>
    <property type="match status" value="1"/>
</dbReference>
<proteinExistence type="predicted"/>
<name>A0A0L0MAW7_9BURK</name>
<dbReference type="PATRIC" id="fig|242163.4.peg.7070"/>
<evidence type="ECO:0000313" key="4">
    <source>
        <dbReference type="EMBL" id="KND59867.1"/>
    </source>
</evidence>
<dbReference type="EMBL" id="LFJJ01000094">
    <property type="protein sequence ID" value="KND59867.1"/>
    <property type="molecule type" value="Genomic_DNA"/>
</dbReference>
<dbReference type="PANTHER" id="PTHR44591">
    <property type="entry name" value="STRESS RESPONSE REGULATOR PROTEIN 1"/>
    <property type="match status" value="1"/>
</dbReference>
<feature type="modified residue" description="4-aspartylphosphate" evidence="2">
    <location>
        <position position="75"/>
    </location>
</feature>
<comment type="caution">
    <text evidence="4">The sequence shown here is derived from an EMBL/GenBank/DDBJ whole genome shotgun (WGS) entry which is preliminary data.</text>
</comment>
<evidence type="ECO:0000313" key="5">
    <source>
        <dbReference type="Proteomes" id="UP000036959"/>
    </source>
</evidence>
<dbReference type="GO" id="GO:0000160">
    <property type="term" value="P:phosphorelay signal transduction system"/>
    <property type="evidence" value="ECO:0007669"/>
    <property type="project" value="InterPro"/>
</dbReference>
<dbReference type="RefSeq" id="WP_050454260.1">
    <property type="nucleotide sequence ID" value="NZ_LFJJ01000094.1"/>
</dbReference>
<keyword evidence="5" id="KW-1185">Reference proteome</keyword>
<dbReference type="Pfam" id="PF00072">
    <property type="entry name" value="Response_reg"/>
    <property type="match status" value="1"/>
</dbReference>
<dbReference type="InterPro" id="IPR050595">
    <property type="entry name" value="Bact_response_regulator"/>
</dbReference>
<accession>A0A0L0MAW7</accession>
<keyword evidence="1 2" id="KW-0597">Phosphoprotein</keyword>
<evidence type="ECO:0000259" key="3">
    <source>
        <dbReference type="PROSITE" id="PS50110"/>
    </source>
</evidence>
<dbReference type="Proteomes" id="UP000036959">
    <property type="component" value="Unassembled WGS sequence"/>
</dbReference>
<organism evidence="4 5">
    <name type="scientific">Candidatus Burkholderia verschuerenii</name>
    <dbReference type="NCBI Taxonomy" id="242163"/>
    <lineage>
        <taxon>Bacteria</taxon>
        <taxon>Pseudomonadati</taxon>
        <taxon>Pseudomonadota</taxon>
        <taxon>Betaproteobacteria</taxon>
        <taxon>Burkholderiales</taxon>
        <taxon>Burkholderiaceae</taxon>
        <taxon>Burkholderia</taxon>
    </lineage>
</organism>
<dbReference type="AlphaFoldDB" id="A0A0L0MAW7"/>
<sequence length="165" mass="18091">MNAKRKTIGRFEQWSDEVRPAIDKRRVLVVDDYQDIADALSAILEVKGFDTRVALAGKSALWLFQTWRPHAVILDISLPDVSGVEIGRRMRSAARHDAALLAHTALDASEIRRDAIAAGFGAFLGKPVSPPELAAVIDALCPGAREWAKARRRARDAAFAARPQP</sequence>
<protein>
    <submittedName>
        <fullName evidence="4">Putative two-component system response regulator</fullName>
    </submittedName>
</protein>
<gene>
    <name evidence="4" type="ORF">BVER_04549</name>
</gene>
<dbReference type="InterPro" id="IPR001789">
    <property type="entry name" value="Sig_transdc_resp-reg_receiver"/>
</dbReference>
<evidence type="ECO:0000256" key="2">
    <source>
        <dbReference type="PROSITE-ProRule" id="PRU00169"/>
    </source>
</evidence>